<feature type="compositionally biased region" description="Low complexity" evidence="3">
    <location>
        <begin position="514"/>
        <end position="525"/>
    </location>
</feature>
<evidence type="ECO:0000313" key="6">
    <source>
        <dbReference type="EMBL" id="CAF9919065.1"/>
    </source>
</evidence>
<comment type="caution">
    <text evidence="6">The sequence shown here is derived from an EMBL/GenBank/DDBJ whole genome shotgun (WGS) entry which is preliminary data.</text>
</comment>
<dbReference type="Pfam" id="PF24681">
    <property type="entry name" value="Kelch_KLHDC2_KLHL20_DRC7"/>
    <property type="match status" value="1"/>
</dbReference>
<dbReference type="PANTHER" id="PTHR34391:SF1">
    <property type="entry name" value="UPF0658 GOLGI APPARATUS MEMBRANE PROTEIN C1952.10C-RELATED"/>
    <property type="match status" value="1"/>
</dbReference>
<evidence type="ECO:0000256" key="2">
    <source>
        <dbReference type="ARBA" id="ARBA00022737"/>
    </source>
</evidence>
<dbReference type="InterPro" id="IPR011333">
    <property type="entry name" value="SKP1/BTB/POZ_sf"/>
</dbReference>
<dbReference type="InterPro" id="IPR006652">
    <property type="entry name" value="Kelch_1"/>
</dbReference>
<feature type="transmembrane region" description="Helical" evidence="4">
    <location>
        <begin position="1017"/>
        <end position="1037"/>
    </location>
</feature>
<feature type="transmembrane region" description="Helical" evidence="4">
    <location>
        <begin position="815"/>
        <end position="842"/>
    </location>
</feature>
<evidence type="ECO:0000313" key="7">
    <source>
        <dbReference type="Proteomes" id="UP000664534"/>
    </source>
</evidence>
<dbReference type="GO" id="GO:0005794">
    <property type="term" value="C:Golgi apparatus"/>
    <property type="evidence" value="ECO:0007669"/>
    <property type="project" value="TreeGrafter"/>
</dbReference>
<feature type="region of interest" description="Disordered" evidence="3">
    <location>
        <begin position="268"/>
        <end position="307"/>
    </location>
</feature>
<dbReference type="Pfam" id="PF00651">
    <property type="entry name" value="BTB"/>
    <property type="match status" value="1"/>
</dbReference>
<feature type="domain" description="BTB" evidence="5">
    <location>
        <begin position="527"/>
        <end position="596"/>
    </location>
</feature>
<feature type="region of interest" description="Disordered" evidence="3">
    <location>
        <begin position="458"/>
        <end position="479"/>
    </location>
</feature>
<dbReference type="PANTHER" id="PTHR34391">
    <property type="entry name" value="UPF0658 GOLGI APPARATUS MEMBRANE PROTEIN C1952.10C-RELATED"/>
    <property type="match status" value="1"/>
</dbReference>
<dbReference type="AlphaFoldDB" id="A0A8H3F8L4"/>
<sequence>MNQQPSGTSSGFQQAQAYSGVWNGIGHGARPPPSVASSSNNTYLMPASPSKRARMAKESYKPKVSRTCGQRPACLVNASVTFCGNNQIYAFGGFDQYTDEVYNHVLRLDLHTLQWTLVDNYGDIPGVRMGHTACLWQGSKLLVYGGENEHREYLSDVVIYDLATSYWTQPEIKGPIPKGRARHAAAVYDDKLFVVGGLAGVETYTLDEICYLDLKTWTWSRSWTFVARFDHSTWIWGGRIWVFGGLGPDMERTGELWSLDLKNSPAFKSVPAHSTSESTTERAGPSPRSHFGQHPSPQHVVTGGSGSYTANSSSVQVRSSNLIAKPAAPGAMTSTKFVSGPNVPSPALGTHFHVYSSGALLDFVTPAGTIRPSECNLSALELGTQQWQRLAEGSEIFDSSYRWHYCAVNEEGTTAWLLGCAMEPSENGAANLEEYLSDVLAIDLREFGLLGSESTWEPRVESSRMPASDTQSTPHMSSLGSDLASMFDQMPEISGSDFVITANNDEQTDDDRVSAVSSTTATDTSQTPHFLNASDSTSTPIHVHKLILQARWPHFNRVYKSQMSEFHTKKMHIQEPYSVVRAFLYYLYTDSIEKHPEYCPDLREVAGLLVMSDVYDMPELRLHCVRRLSRQLDVEHAAVVWERAGTAKEEWLRRRAANYCLTHWGRVVRTEGFRSLSRHSMMELCEVIDVDGRVIGGEELEVVGGLGGGKVGVGGSGSELARRRARAQAGHVPDEMDDNEMQEDEDSKSSLHHSIPPSPQPLAVKIQGHEARAFLLGGQPSDRAYAGGYNHLQGFATHTAGGGHARSKMYRPNSVWTWAFVGVTCLQAAIVLGFEAYVFYLFQSGLYSKSKAIDAGDYQHTIPTFLTLYIFGFVYELLLAYDALRLKNTIQIIGLCLYNLGLLIYAAVQMAEINDAVKSLTANAAIKPTTWSAVKPFLIAIPCVIAVGYIAMSVVARKIYDEFAWTIYKHISADLRMKRRYLAYQIYIALLKFDFFFFLGFTVQFVVVVVDVKDVEFALTIAAIPVTIVILIMAGYFTRKESLSGMIAIIVLYFGGLAYFLFKLVRMYQHTMRARRYLPARKTLTSFAVITIVLIVLTIINAIVCASNFRHGLKPYIANRKVESEDEKPSSMMEMPNLSHGPVPSRMTID</sequence>
<dbReference type="SUPFAM" id="SSF54695">
    <property type="entry name" value="POZ domain"/>
    <property type="match status" value="1"/>
</dbReference>
<evidence type="ECO:0000256" key="4">
    <source>
        <dbReference type="SAM" id="Phobius"/>
    </source>
</evidence>
<dbReference type="InterPro" id="IPR000210">
    <property type="entry name" value="BTB/POZ_dom"/>
</dbReference>
<dbReference type="OrthoDB" id="432528at2759"/>
<feature type="transmembrane region" description="Helical" evidence="4">
    <location>
        <begin position="984"/>
        <end position="1010"/>
    </location>
</feature>
<dbReference type="Gene3D" id="2.120.10.80">
    <property type="entry name" value="Kelch-type beta propeller"/>
    <property type="match status" value="2"/>
</dbReference>
<keyword evidence="4" id="KW-1133">Transmembrane helix</keyword>
<feature type="transmembrane region" description="Helical" evidence="4">
    <location>
        <begin position="890"/>
        <end position="908"/>
    </location>
</feature>
<feature type="compositionally biased region" description="Acidic residues" evidence="3">
    <location>
        <begin position="735"/>
        <end position="746"/>
    </location>
</feature>
<feature type="transmembrane region" description="Helical" evidence="4">
    <location>
        <begin position="862"/>
        <end position="884"/>
    </location>
</feature>
<feature type="compositionally biased region" description="Polar residues" evidence="3">
    <location>
        <begin position="468"/>
        <end position="479"/>
    </location>
</feature>
<dbReference type="SMART" id="SM00612">
    <property type="entry name" value="Kelch"/>
    <property type="match status" value="2"/>
</dbReference>
<dbReference type="SMART" id="SM00225">
    <property type="entry name" value="BTB"/>
    <property type="match status" value="1"/>
</dbReference>
<protein>
    <recommendedName>
        <fullName evidence="5">BTB domain-containing protein</fullName>
    </recommendedName>
</protein>
<keyword evidence="7" id="KW-1185">Reference proteome</keyword>
<dbReference type="PROSITE" id="PS50097">
    <property type="entry name" value="BTB"/>
    <property type="match status" value="1"/>
</dbReference>
<feature type="region of interest" description="Disordered" evidence="3">
    <location>
        <begin position="714"/>
        <end position="760"/>
    </location>
</feature>
<proteinExistence type="predicted"/>
<keyword evidence="2" id="KW-0677">Repeat</keyword>
<dbReference type="InterPro" id="IPR040410">
    <property type="entry name" value="UPF0658_Golgi"/>
</dbReference>
<organism evidence="6 7">
    <name type="scientific">Imshaugia aleurites</name>
    <dbReference type="NCBI Taxonomy" id="172621"/>
    <lineage>
        <taxon>Eukaryota</taxon>
        <taxon>Fungi</taxon>
        <taxon>Dikarya</taxon>
        <taxon>Ascomycota</taxon>
        <taxon>Pezizomycotina</taxon>
        <taxon>Lecanoromycetes</taxon>
        <taxon>OSLEUM clade</taxon>
        <taxon>Lecanoromycetidae</taxon>
        <taxon>Lecanorales</taxon>
        <taxon>Lecanorineae</taxon>
        <taxon>Parmeliaceae</taxon>
        <taxon>Imshaugia</taxon>
    </lineage>
</organism>
<feature type="transmembrane region" description="Helical" evidence="4">
    <location>
        <begin position="1083"/>
        <end position="1104"/>
    </location>
</feature>
<keyword evidence="4" id="KW-0472">Membrane</keyword>
<dbReference type="Gene3D" id="3.30.710.10">
    <property type="entry name" value="Potassium Channel Kv1.1, Chain A"/>
    <property type="match status" value="1"/>
</dbReference>
<evidence type="ECO:0000259" key="5">
    <source>
        <dbReference type="PROSITE" id="PS50097"/>
    </source>
</evidence>
<keyword evidence="4" id="KW-0812">Transmembrane</keyword>
<reference evidence="6" key="1">
    <citation type="submission" date="2021-03" db="EMBL/GenBank/DDBJ databases">
        <authorList>
            <person name="Tagirdzhanova G."/>
        </authorList>
    </citation>
    <scope>NUCLEOTIDE SEQUENCE</scope>
</reference>
<feature type="region of interest" description="Disordered" evidence="3">
    <location>
        <begin position="1127"/>
        <end position="1150"/>
    </location>
</feature>
<feature type="transmembrane region" description="Helical" evidence="4">
    <location>
        <begin position="937"/>
        <end position="956"/>
    </location>
</feature>
<dbReference type="EMBL" id="CAJPDT010000022">
    <property type="protein sequence ID" value="CAF9919065.1"/>
    <property type="molecule type" value="Genomic_DNA"/>
</dbReference>
<keyword evidence="1" id="KW-0880">Kelch repeat</keyword>
<dbReference type="SUPFAM" id="SSF117281">
    <property type="entry name" value="Kelch motif"/>
    <property type="match status" value="1"/>
</dbReference>
<evidence type="ECO:0000256" key="3">
    <source>
        <dbReference type="SAM" id="MobiDB-lite"/>
    </source>
</evidence>
<dbReference type="InterPro" id="IPR015915">
    <property type="entry name" value="Kelch-typ_b-propeller"/>
</dbReference>
<feature type="transmembrane region" description="Helical" evidence="4">
    <location>
        <begin position="1043"/>
        <end position="1062"/>
    </location>
</feature>
<dbReference type="Proteomes" id="UP000664534">
    <property type="component" value="Unassembled WGS sequence"/>
</dbReference>
<name>A0A8H3F8L4_9LECA</name>
<accession>A0A8H3F8L4</accession>
<feature type="region of interest" description="Disordered" evidence="3">
    <location>
        <begin position="505"/>
        <end position="533"/>
    </location>
</feature>
<evidence type="ECO:0000256" key="1">
    <source>
        <dbReference type="ARBA" id="ARBA00022441"/>
    </source>
</evidence>
<gene>
    <name evidence="6" type="ORF">IMSHALPRED_004512</name>
</gene>